<keyword evidence="6 18" id="KW-0732">Signal</keyword>
<dbReference type="CDD" id="cd13686">
    <property type="entry name" value="GluR_Plant"/>
    <property type="match status" value="1"/>
</dbReference>
<evidence type="ECO:0000313" key="21">
    <source>
        <dbReference type="Proteomes" id="UP000078284"/>
    </source>
</evidence>
<evidence type="ECO:0000256" key="13">
    <source>
        <dbReference type="ARBA" id="ARBA00023303"/>
    </source>
</evidence>
<dbReference type="InterPro" id="IPR019594">
    <property type="entry name" value="Glu/Gly-bd"/>
</dbReference>
<protein>
    <recommendedName>
        <fullName evidence="15">Glutamate receptor</fullName>
    </recommendedName>
</protein>
<keyword evidence="9 15" id="KW-0472">Membrane</keyword>
<dbReference type="InterPro" id="IPR017103">
    <property type="entry name" value="Iontropic_Glu_rcpt_pln"/>
</dbReference>
<organism evidence="20 21">
    <name type="scientific">Arabidopsis thaliana</name>
    <name type="common">Mouse-ear cress</name>
    <dbReference type="NCBI Taxonomy" id="3702"/>
    <lineage>
        <taxon>Eukaryota</taxon>
        <taxon>Viridiplantae</taxon>
        <taxon>Streptophyta</taxon>
        <taxon>Embryophyta</taxon>
        <taxon>Tracheophyta</taxon>
        <taxon>Spermatophyta</taxon>
        <taxon>Magnoliopsida</taxon>
        <taxon>eudicotyledons</taxon>
        <taxon>Gunneridae</taxon>
        <taxon>Pentapetalae</taxon>
        <taxon>rosids</taxon>
        <taxon>malvids</taxon>
        <taxon>Brassicales</taxon>
        <taxon>Brassicaceae</taxon>
        <taxon>Camelineae</taxon>
        <taxon>Arabidopsis</taxon>
    </lineage>
</organism>
<dbReference type="Gene3D" id="3.40.50.2300">
    <property type="match status" value="2"/>
</dbReference>
<feature type="chain" id="PRO_5008095511" description="Glutamate receptor" evidence="18">
    <location>
        <begin position="26"/>
        <end position="858"/>
    </location>
</feature>
<dbReference type="InterPro" id="IPR044440">
    <property type="entry name" value="GABAb_receptor_plant_PBP1"/>
</dbReference>
<keyword evidence="4 15" id="KW-0813">Transport</keyword>
<evidence type="ECO:0000256" key="7">
    <source>
        <dbReference type="ARBA" id="ARBA00022989"/>
    </source>
</evidence>
<dbReference type="SUPFAM" id="SSF53850">
    <property type="entry name" value="Periplasmic binding protein-like II"/>
    <property type="match status" value="1"/>
</dbReference>
<comment type="function">
    <text evidence="14">Glutamate-gated receptor that probably acts as a non-selective cation channel. May be involved in light-signal transduction and calcium homeostasis via the regulation of calcium influx into cells.</text>
</comment>
<dbReference type="FunFam" id="1.10.287.70:FF:000037">
    <property type="entry name" value="Glutamate receptor"/>
    <property type="match status" value="1"/>
</dbReference>
<dbReference type="FunFam" id="3.40.50.2300:FF:000081">
    <property type="entry name" value="Glutamate receptor"/>
    <property type="match status" value="1"/>
</dbReference>
<keyword evidence="16" id="KW-1015">Disulfide bond</keyword>
<comment type="subcellular location">
    <subcellularLocation>
        <location evidence="1">Membrane</location>
        <topology evidence="1">Multi-pass membrane protein</topology>
    </subcellularLocation>
</comment>
<dbReference type="PANTHER" id="PTHR34836">
    <property type="entry name" value="OS06G0188250 PROTEIN"/>
    <property type="match status" value="1"/>
</dbReference>
<evidence type="ECO:0000256" key="4">
    <source>
        <dbReference type="ARBA" id="ARBA00022448"/>
    </source>
</evidence>
<keyword evidence="5 17" id="KW-0812">Transmembrane</keyword>
<comment type="subunit">
    <text evidence="3">May form heteromers.</text>
</comment>
<dbReference type="InterPro" id="IPR001828">
    <property type="entry name" value="ANF_lig-bd_rcpt"/>
</dbReference>
<dbReference type="CDD" id="cd19990">
    <property type="entry name" value="PBP1_GABAb_receptor_plant"/>
    <property type="match status" value="1"/>
</dbReference>
<evidence type="ECO:0000256" key="12">
    <source>
        <dbReference type="ARBA" id="ARBA00023286"/>
    </source>
</evidence>
<evidence type="ECO:0000313" key="20">
    <source>
        <dbReference type="EMBL" id="OAP10841.1"/>
    </source>
</evidence>
<comment type="similarity">
    <text evidence="2 15">Belongs to the glutamate-gated ion channel (TC 1.A.10.1) family.</text>
</comment>
<dbReference type="Gene3D" id="1.10.287.70">
    <property type="match status" value="1"/>
</dbReference>
<feature type="transmembrane region" description="Helical" evidence="17">
    <location>
        <begin position="781"/>
        <end position="802"/>
    </location>
</feature>
<keyword evidence="8 15" id="KW-0406">Ion transport</keyword>
<evidence type="ECO:0000256" key="1">
    <source>
        <dbReference type="ARBA" id="ARBA00004141"/>
    </source>
</evidence>
<dbReference type="PIRSF" id="PIRSF037090">
    <property type="entry name" value="Iontro_Glu-like_rcpt_pln"/>
    <property type="match status" value="1"/>
</dbReference>
<proteinExistence type="inferred from homology"/>
<feature type="domain" description="Ionotropic glutamate receptor C-terminal" evidence="19">
    <location>
        <begin position="401"/>
        <end position="751"/>
    </location>
</feature>
<evidence type="ECO:0000256" key="8">
    <source>
        <dbReference type="ARBA" id="ARBA00023065"/>
    </source>
</evidence>
<dbReference type="InterPro" id="IPR015683">
    <property type="entry name" value="Ionotropic_Glu_rcpt"/>
</dbReference>
<evidence type="ECO:0000256" key="5">
    <source>
        <dbReference type="ARBA" id="ARBA00022692"/>
    </source>
</evidence>
<feature type="signal peptide" evidence="18">
    <location>
        <begin position="1"/>
        <end position="25"/>
    </location>
</feature>
<dbReference type="GO" id="GO:0015276">
    <property type="term" value="F:ligand-gated monoatomic ion channel activity"/>
    <property type="evidence" value="ECO:0007669"/>
    <property type="project" value="InterPro"/>
</dbReference>
<evidence type="ECO:0000256" key="18">
    <source>
        <dbReference type="SAM" id="SignalP"/>
    </source>
</evidence>
<evidence type="ECO:0000256" key="17">
    <source>
        <dbReference type="SAM" id="Phobius"/>
    </source>
</evidence>
<dbReference type="Pfam" id="PF00060">
    <property type="entry name" value="Lig_chan"/>
    <property type="match status" value="1"/>
</dbReference>
<reference evidence="21" key="1">
    <citation type="journal article" date="2016" name="Proc. Natl. Acad. Sci. U.S.A.">
        <title>Chromosome-level assembly of Arabidopsis thaliana Ler reveals the extent of translocation and inversion polymorphisms.</title>
        <authorList>
            <person name="Zapata L."/>
            <person name="Ding J."/>
            <person name="Willing E.M."/>
            <person name="Hartwig B."/>
            <person name="Bezdan D."/>
            <person name="Jiao W.B."/>
            <person name="Patel V."/>
            <person name="Velikkakam James G."/>
            <person name="Koornneef M."/>
            <person name="Ossowski S."/>
            <person name="Schneeberger K."/>
        </authorList>
    </citation>
    <scope>NUCLEOTIDE SEQUENCE [LARGE SCALE GENOMIC DNA]</scope>
    <source>
        <strain evidence="21">cv. Landsberg erecta</strain>
    </source>
</reference>
<evidence type="ECO:0000256" key="10">
    <source>
        <dbReference type="ARBA" id="ARBA00023170"/>
    </source>
</evidence>
<name>A0A178VZF8_ARATH</name>
<sequence>MRNKKVFFFILLFLFFSFKIEFGRGQHNERTKVNVGVVTDVGTSYSDATMLCINMSLADFYSSRPQFRTRLVVNVGDSKDDVIGAASAAIELIKNNKVKAILGPLTSMQAHFLVEIGQKSQVPIISYSATSPFLTSLRSPYFFRATFEDSSQVNAIKAIIKLFGWREAVPVYVDNTFGEGIMPRLTDALQEINVRIPYRSVIALNATDQEISLELLKMMTMSTRVFIVHMYPSLASRVFINAREIGLMKPGYVWILTNSVTDDLTWMNETEVSMEEDFPQIELSVYGLWAYDATTSLVMAVEEAGIDILTFSNVDLGRNVSELEVLGLSQYGPKLLQILSTIEFKGLAGDFRFVNRQLQPSVFEIVNVIGTRERSIGFWTEENGLANSVPKGWEIPMNGMRLRIRVPKRKGYTDLVKVTRDTITNSPVVTGFCIDFFEVVIRAMPYNISYDFIPFENPDGKPAGDYNALVYQVYVGKYDAVVGDTTILANRSSYVDFTFPFIKSGVGLIVHVEDQVKRDSISFLKPLTWKLWITSFFFFFLIGFTVWVVEHRVNPDFRGPPEFQASTIFWYAFSTMVFAPRERVFSFGARLLVITWYFVVLLLTQSYTASLASLLTSRLLDPTITSMRSLLEKGENVGYPRTSFIFGKLKESGFTRSSLIPFDSAEDCDKLLRKGPEKGGIAATFLEVPYMRLFLGQYCNAYQMVEEPFSVDGFGFVFPIGSPLVADVSRAILKVAESPKGKELELAWFRKKDETCPNPVTTADPNPSISSRQLGVDSFSVLFLIAFLMCVFTLGKFTFFFVKANQDNSLWQEFHKPDEISYINYVEKCPCLLNEEAPVEDVVNPPADDIHQDPREQL</sequence>
<dbReference type="Pfam" id="PF01094">
    <property type="entry name" value="ANF_receptor"/>
    <property type="match status" value="1"/>
</dbReference>
<evidence type="ECO:0000256" key="3">
    <source>
        <dbReference type="ARBA" id="ARBA00011095"/>
    </source>
</evidence>
<dbReference type="GO" id="GO:0016020">
    <property type="term" value="C:membrane"/>
    <property type="evidence" value="ECO:0007669"/>
    <property type="project" value="UniProtKB-SubCell"/>
</dbReference>
<keyword evidence="13 15" id="KW-0407">Ion channel</keyword>
<feature type="transmembrane region" description="Helical" evidence="17">
    <location>
        <begin position="529"/>
        <end position="549"/>
    </location>
</feature>
<evidence type="ECO:0000256" key="6">
    <source>
        <dbReference type="ARBA" id="ARBA00022729"/>
    </source>
</evidence>
<evidence type="ECO:0000256" key="11">
    <source>
        <dbReference type="ARBA" id="ARBA00023180"/>
    </source>
</evidence>
<comment type="function">
    <text evidence="15">Glutamate-gated receptor that probably acts as non-selective cation channel.</text>
</comment>
<evidence type="ECO:0000259" key="19">
    <source>
        <dbReference type="SMART" id="SM00079"/>
    </source>
</evidence>
<keyword evidence="12 15" id="KW-1071">Ligand-gated ion channel</keyword>
<dbReference type="SMART" id="SM00079">
    <property type="entry name" value="PBPe"/>
    <property type="match status" value="1"/>
</dbReference>
<evidence type="ECO:0000256" key="15">
    <source>
        <dbReference type="PIRNR" id="PIRNR037090"/>
    </source>
</evidence>
<dbReference type="Proteomes" id="UP000078284">
    <property type="component" value="Chromosome 2"/>
</dbReference>
<dbReference type="ExpressionAtlas" id="A0A178VZF8">
    <property type="expression patterns" value="baseline and differential"/>
</dbReference>
<dbReference type="EMBL" id="LUHQ01000002">
    <property type="protein sequence ID" value="OAP10841.1"/>
    <property type="molecule type" value="Genomic_DNA"/>
</dbReference>
<dbReference type="Pfam" id="PF10613">
    <property type="entry name" value="Lig_chan-Glu_bd"/>
    <property type="match status" value="1"/>
</dbReference>
<evidence type="ECO:0000256" key="2">
    <source>
        <dbReference type="ARBA" id="ARBA00008685"/>
    </source>
</evidence>
<feature type="transmembrane region" description="Helical" evidence="17">
    <location>
        <begin position="585"/>
        <end position="604"/>
    </location>
</feature>
<evidence type="ECO:0000256" key="16">
    <source>
        <dbReference type="PIRSR" id="PIRSR037090-50"/>
    </source>
</evidence>
<evidence type="ECO:0000256" key="9">
    <source>
        <dbReference type="ARBA" id="ARBA00023136"/>
    </source>
</evidence>
<keyword evidence="7 17" id="KW-1133">Transmembrane helix</keyword>
<dbReference type="Gene3D" id="3.40.190.10">
    <property type="entry name" value="Periplasmic binding protein-like II"/>
    <property type="match status" value="2"/>
</dbReference>
<comment type="caution">
    <text evidence="20">The sequence shown here is derived from an EMBL/GenBank/DDBJ whole genome shotgun (WGS) entry which is preliminary data.</text>
</comment>
<dbReference type="InterPro" id="IPR028082">
    <property type="entry name" value="Peripla_BP_I"/>
</dbReference>
<accession>A0A178VZF8</accession>
<keyword evidence="11" id="KW-0325">Glycoprotein</keyword>
<dbReference type="PANTHER" id="PTHR34836:SF1">
    <property type="entry name" value="OS09G0428600 PROTEIN"/>
    <property type="match status" value="1"/>
</dbReference>
<dbReference type="SUPFAM" id="SSF53822">
    <property type="entry name" value="Periplasmic binding protein-like I"/>
    <property type="match status" value="1"/>
</dbReference>
<keyword evidence="10 15" id="KW-0675">Receptor</keyword>
<dbReference type="FunFam" id="3.40.190.10:FF:000103">
    <property type="entry name" value="Glutamate receptor"/>
    <property type="match status" value="1"/>
</dbReference>
<gene>
    <name evidence="20" type="ordered locus">AXX17_At2g20450</name>
</gene>
<feature type="disulfide bond" evidence="16">
    <location>
        <begin position="699"/>
        <end position="756"/>
    </location>
</feature>
<dbReference type="InterPro" id="IPR001320">
    <property type="entry name" value="Iontro_rcpt_C"/>
</dbReference>
<dbReference type="AlphaFoldDB" id="A0A178VZF8"/>
<evidence type="ECO:0000256" key="14">
    <source>
        <dbReference type="ARBA" id="ARBA00049638"/>
    </source>
</evidence>